<dbReference type="OrthoDB" id="3227768at2759"/>
<dbReference type="Proteomes" id="UP000559027">
    <property type="component" value="Unassembled WGS sequence"/>
</dbReference>
<feature type="binding site" evidence="12">
    <location>
        <position position="424"/>
    </location>
    <ligand>
        <name>Zn(2+)</name>
        <dbReference type="ChEBI" id="CHEBI:29105"/>
        <note>catalytic</note>
    </ligand>
</feature>
<dbReference type="GO" id="GO:0008270">
    <property type="term" value="F:zinc ion binding"/>
    <property type="evidence" value="ECO:0007669"/>
    <property type="project" value="InterPro"/>
</dbReference>
<evidence type="ECO:0000256" key="4">
    <source>
        <dbReference type="ARBA" id="ARBA00022670"/>
    </source>
</evidence>
<keyword evidence="3 13" id="KW-0964">Secreted</keyword>
<keyword evidence="6" id="KW-0732">Signal</keyword>
<evidence type="ECO:0000256" key="9">
    <source>
        <dbReference type="ARBA" id="ARBA00023049"/>
    </source>
</evidence>
<comment type="cofactor">
    <cofactor evidence="12">
        <name>Zn(2+)</name>
        <dbReference type="ChEBI" id="CHEBI:29105"/>
    </cofactor>
    <text evidence="12">Binds 1 zinc ion per subunit.</text>
</comment>
<dbReference type="GO" id="GO:0005615">
    <property type="term" value="C:extracellular space"/>
    <property type="evidence" value="ECO:0007669"/>
    <property type="project" value="InterPro"/>
</dbReference>
<keyword evidence="10 13" id="KW-0865">Zymogen</keyword>
<protein>
    <recommendedName>
        <fullName evidence="13">Extracellular metalloproteinase</fullName>
        <ecNumber evidence="13">3.4.24.-</ecNumber>
    </recommendedName>
    <alternativeName>
        <fullName evidence="13">Fungalysin</fullName>
    </alternativeName>
</protein>
<feature type="domain" description="FTP" evidence="15">
    <location>
        <begin position="120"/>
        <end position="156"/>
    </location>
</feature>
<dbReference type="InterPro" id="IPR050371">
    <property type="entry name" value="Fungal_virulence_M36"/>
</dbReference>
<evidence type="ECO:0000313" key="16">
    <source>
        <dbReference type="EMBL" id="KAF5351220.1"/>
    </source>
</evidence>
<evidence type="ECO:0000256" key="5">
    <source>
        <dbReference type="ARBA" id="ARBA00022723"/>
    </source>
</evidence>
<gene>
    <name evidence="16" type="ORF">D9756_008166</name>
</gene>
<evidence type="ECO:0000256" key="7">
    <source>
        <dbReference type="ARBA" id="ARBA00022801"/>
    </source>
</evidence>
<dbReference type="Pfam" id="PF02128">
    <property type="entry name" value="Peptidase_M36"/>
    <property type="match status" value="1"/>
</dbReference>
<dbReference type="PRINTS" id="PR00999">
    <property type="entry name" value="FUNGALYSIN"/>
</dbReference>
<keyword evidence="17" id="KW-1185">Reference proteome</keyword>
<dbReference type="GO" id="GO:0006508">
    <property type="term" value="P:proteolysis"/>
    <property type="evidence" value="ECO:0007669"/>
    <property type="project" value="UniProtKB-KW"/>
</dbReference>
<evidence type="ECO:0000256" key="14">
    <source>
        <dbReference type="SAM" id="Phobius"/>
    </source>
</evidence>
<dbReference type="EMBL" id="JAACJO010000013">
    <property type="protein sequence ID" value="KAF5351220.1"/>
    <property type="molecule type" value="Genomic_DNA"/>
</dbReference>
<organism evidence="16 17">
    <name type="scientific">Leucocoprinus leucothites</name>
    <dbReference type="NCBI Taxonomy" id="201217"/>
    <lineage>
        <taxon>Eukaryota</taxon>
        <taxon>Fungi</taxon>
        <taxon>Dikarya</taxon>
        <taxon>Basidiomycota</taxon>
        <taxon>Agaricomycotina</taxon>
        <taxon>Agaricomycetes</taxon>
        <taxon>Agaricomycetidae</taxon>
        <taxon>Agaricales</taxon>
        <taxon>Agaricineae</taxon>
        <taxon>Agaricaceae</taxon>
        <taxon>Leucocoprinus</taxon>
    </lineage>
</organism>
<evidence type="ECO:0000256" key="8">
    <source>
        <dbReference type="ARBA" id="ARBA00022833"/>
    </source>
</evidence>
<dbReference type="SUPFAM" id="SSF55486">
    <property type="entry name" value="Metalloproteases ('zincins'), catalytic domain"/>
    <property type="match status" value="1"/>
</dbReference>
<keyword evidence="14" id="KW-0812">Transmembrane</keyword>
<evidence type="ECO:0000256" key="1">
    <source>
        <dbReference type="ARBA" id="ARBA00004613"/>
    </source>
</evidence>
<evidence type="ECO:0000313" key="17">
    <source>
        <dbReference type="Proteomes" id="UP000559027"/>
    </source>
</evidence>
<evidence type="ECO:0000256" key="2">
    <source>
        <dbReference type="ARBA" id="ARBA00006006"/>
    </source>
</evidence>
<dbReference type="CDD" id="cd09596">
    <property type="entry name" value="M36"/>
    <property type="match status" value="1"/>
</dbReference>
<reference evidence="16 17" key="1">
    <citation type="journal article" date="2020" name="ISME J.">
        <title>Uncovering the hidden diversity of litter-decomposition mechanisms in mushroom-forming fungi.</title>
        <authorList>
            <person name="Floudas D."/>
            <person name="Bentzer J."/>
            <person name="Ahren D."/>
            <person name="Johansson T."/>
            <person name="Persson P."/>
            <person name="Tunlid A."/>
        </authorList>
    </citation>
    <scope>NUCLEOTIDE SEQUENCE [LARGE SCALE GENOMIC DNA]</scope>
    <source>
        <strain evidence="16 17">CBS 146.42</strain>
    </source>
</reference>
<dbReference type="Pfam" id="PF07504">
    <property type="entry name" value="FTP"/>
    <property type="match status" value="1"/>
</dbReference>
<dbReference type="Gene3D" id="3.10.170.10">
    <property type="match status" value="1"/>
</dbReference>
<evidence type="ECO:0000256" key="6">
    <source>
        <dbReference type="ARBA" id="ARBA00022729"/>
    </source>
</evidence>
<dbReference type="PANTHER" id="PTHR33478">
    <property type="entry name" value="EXTRACELLULAR METALLOPROTEINASE MEP"/>
    <property type="match status" value="1"/>
</dbReference>
<keyword evidence="8 12" id="KW-0862">Zinc</keyword>
<dbReference type="InterPro" id="IPR027268">
    <property type="entry name" value="Peptidase_M4/M1_CTD_sf"/>
</dbReference>
<comment type="subcellular location">
    <subcellularLocation>
        <location evidence="1 13">Secreted</location>
    </subcellularLocation>
</comment>
<dbReference type="InterPro" id="IPR001842">
    <property type="entry name" value="Peptidase_M36"/>
</dbReference>
<keyword evidence="14" id="KW-0472">Membrane</keyword>
<keyword evidence="9 13" id="KW-0482">Metalloprotease</keyword>
<feature type="binding site" evidence="12">
    <location>
        <position position="449"/>
    </location>
    <ligand>
        <name>Zn(2+)</name>
        <dbReference type="ChEBI" id="CHEBI:29105"/>
        <note>catalytic</note>
    </ligand>
</feature>
<keyword evidence="7 13" id="KW-0378">Hydrolase</keyword>
<proteinExistence type="inferred from homology"/>
<keyword evidence="5 12" id="KW-0479">Metal-binding</keyword>
<keyword evidence="14" id="KW-1133">Transmembrane helix</keyword>
<dbReference type="AlphaFoldDB" id="A0A8H5FVE8"/>
<dbReference type="InterPro" id="IPR011096">
    <property type="entry name" value="FTP_domain"/>
</dbReference>
<dbReference type="Gene3D" id="1.10.390.10">
    <property type="entry name" value="Neutral Protease Domain 2"/>
    <property type="match status" value="1"/>
</dbReference>
<dbReference type="PANTHER" id="PTHR33478:SF1">
    <property type="entry name" value="EXTRACELLULAR METALLOPROTEINASE MEP"/>
    <property type="match status" value="1"/>
</dbReference>
<evidence type="ECO:0000256" key="11">
    <source>
        <dbReference type="PIRSR" id="PIRSR601842-1"/>
    </source>
</evidence>
<dbReference type="GO" id="GO:0004222">
    <property type="term" value="F:metalloendopeptidase activity"/>
    <property type="evidence" value="ECO:0007669"/>
    <property type="project" value="InterPro"/>
</dbReference>
<evidence type="ECO:0000256" key="13">
    <source>
        <dbReference type="RuleBase" id="RU364017"/>
    </source>
</evidence>
<feature type="transmembrane region" description="Helical" evidence="14">
    <location>
        <begin position="12"/>
        <end position="34"/>
    </location>
</feature>
<feature type="active site" evidence="11">
    <location>
        <position position="421"/>
    </location>
</feature>
<evidence type="ECO:0000259" key="15">
    <source>
        <dbReference type="Pfam" id="PF07504"/>
    </source>
</evidence>
<dbReference type="EC" id="3.4.24.-" evidence="13"/>
<sequence>MRGKQAGPTLALPFPLLMAFSLKLTAIVVLSAIYCQVSGAPSSKGFRINTHHSRVVGRGLQLHTYHPPSTFETFGTGVDHPLSRRDNPDIEEASVAFVKSRLNVESDAISFKSGYSSETAKHAYVKQIHNGIPIANAAANVAFSHDNKVVSFGSSFVKTKNAASTTPSISLENAISRAEETLDGSYNGHPASVHYIAKEDGSLVLAHSMQIQNETKGTWYDAFVDAHSGELVHVTDFVAKASYLVLPIQKQVLTQGFEVLEDPFDSFSSPLGWHSDGTTDYNTTTGNNVIAFKDTAQSSLTGASSAVLNFIYKQDPTVQPTVQVNVDAARTNAFYIANSVHDIMYRYGFTESSFNFQTNNFGKGGKGNDPVQVSVQNSAGLDNANFATPPDGQKPLMRMFLWDYVQPMRDGALENDIVVHENTHGMTNRMTGGGTADCLQTTEAGGLGEGWSDAVAEWTEHNSSSVPDYVMGQYVSNWSPGVRSRPYSTSTTKNPLKYSSLKGRTELHAVGEIWANTLHNVYASLVGKYGWSSTARTDPTGSEGNVVFLHLLIDALALQPCNPTFLNARDAWIQADANRYKGANKCLLWGVFASRGMGVDATSSAYVDSYTVPSGC</sequence>
<evidence type="ECO:0000256" key="3">
    <source>
        <dbReference type="ARBA" id="ARBA00022525"/>
    </source>
</evidence>
<keyword evidence="4 13" id="KW-0645">Protease</keyword>
<evidence type="ECO:0000256" key="10">
    <source>
        <dbReference type="ARBA" id="ARBA00023145"/>
    </source>
</evidence>
<accession>A0A8H5FVE8</accession>
<comment type="caution">
    <text evidence="16">The sequence shown here is derived from an EMBL/GenBank/DDBJ whole genome shotgun (WGS) entry which is preliminary data.</text>
</comment>
<evidence type="ECO:0000256" key="12">
    <source>
        <dbReference type="PIRSR" id="PIRSR601842-2"/>
    </source>
</evidence>
<feature type="binding site" evidence="12">
    <location>
        <position position="420"/>
    </location>
    <ligand>
        <name>Zn(2+)</name>
        <dbReference type="ChEBI" id="CHEBI:29105"/>
        <note>catalytic</note>
    </ligand>
</feature>
<comment type="similarity">
    <text evidence="2 13">Belongs to the peptidase M36 family.</text>
</comment>
<name>A0A8H5FVE8_9AGAR</name>